<gene>
    <name evidence="2" type="ORF">CLO192961_LOCUS147950</name>
</gene>
<name>A0ABY6U3C5_BIOOC</name>
<evidence type="ECO:0000256" key="1">
    <source>
        <dbReference type="SAM" id="MobiDB-lite"/>
    </source>
</evidence>
<evidence type="ECO:0008006" key="4">
    <source>
        <dbReference type="Google" id="ProtNLM"/>
    </source>
</evidence>
<keyword evidence="3" id="KW-1185">Reference proteome</keyword>
<evidence type="ECO:0000313" key="2">
    <source>
        <dbReference type="EMBL" id="VUC24643.1"/>
    </source>
</evidence>
<feature type="compositionally biased region" description="Low complexity" evidence="1">
    <location>
        <begin position="14"/>
        <end position="33"/>
    </location>
</feature>
<evidence type="ECO:0000313" key="3">
    <source>
        <dbReference type="Proteomes" id="UP000766486"/>
    </source>
</evidence>
<feature type="compositionally biased region" description="Gly residues" evidence="1">
    <location>
        <begin position="152"/>
        <end position="166"/>
    </location>
</feature>
<reference evidence="2 3" key="1">
    <citation type="submission" date="2019-06" db="EMBL/GenBank/DDBJ databases">
        <authorList>
            <person name="Broberg M."/>
        </authorList>
    </citation>
    <scope>NUCLEOTIDE SEQUENCE [LARGE SCALE GENOMIC DNA]</scope>
</reference>
<comment type="caution">
    <text evidence="2">The sequence shown here is derived from an EMBL/GenBank/DDBJ whole genome shotgun (WGS) entry which is preliminary data.</text>
</comment>
<sequence length="209" mass="22544">MPKKSYPKNETGRKASQAKRSASAMSTTSGASAPKFKAVPGTHEEAQEQFAHWAEKAKEHLAAEKSAAVKKNFALHKMTERSGNDLDTEIDKAFHQLLAQKAKAKVNKTEADAPAPTSPKEEEKKEDAVRKKGRSLYDRDLEIRGKGKFKGGNKGNGGNGIAGFGQGQELMQGKKGRSLDLLDLGLRRFGSRTGKAKTRPGPAAFGHMG</sequence>
<dbReference type="Proteomes" id="UP000766486">
    <property type="component" value="Unassembled WGS sequence"/>
</dbReference>
<protein>
    <recommendedName>
        <fullName evidence="4">Srp40 C-terminal domain-containing protein</fullName>
    </recommendedName>
</protein>
<dbReference type="EMBL" id="CABFNS010000722">
    <property type="protein sequence ID" value="VUC24643.1"/>
    <property type="molecule type" value="Genomic_DNA"/>
</dbReference>
<feature type="region of interest" description="Disordered" evidence="1">
    <location>
        <begin position="1"/>
        <end position="47"/>
    </location>
</feature>
<feature type="compositionally biased region" description="Basic and acidic residues" evidence="1">
    <location>
        <begin position="119"/>
        <end position="145"/>
    </location>
</feature>
<proteinExistence type="predicted"/>
<organism evidence="2 3">
    <name type="scientific">Bionectria ochroleuca</name>
    <name type="common">Gliocladium roseum</name>
    <dbReference type="NCBI Taxonomy" id="29856"/>
    <lineage>
        <taxon>Eukaryota</taxon>
        <taxon>Fungi</taxon>
        <taxon>Dikarya</taxon>
        <taxon>Ascomycota</taxon>
        <taxon>Pezizomycotina</taxon>
        <taxon>Sordariomycetes</taxon>
        <taxon>Hypocreomycetidae</taxon>
        <taxon>Hypocreales</taxon>
        <taxon>Bionectriaceae</taxon>
        <taxon>Clonostachys</taxon>
    </lineage>
</organism>
<feature type="region of interest" description="Disordered" evidence="1">
    <location>
        <begin position="101"/>
        <end position="172"/>
    </location>
</feature>
<accession>A0ABY6U3C5</accession>